<reference evidence="4" key="3">
    <citation type="submission" date="2019-03" db="EMBL/GenBank/DDBJ databases">
        <title>Complete genome of Methylacidiphilum kamchatkense Kam1.</title>
        <authorList>
            <person name="Kruse T."/>
            <person name="Murarilal Ratnadevi C."/>
            <person name="Erikstad H.-A."/>
            <person name="Birkeland N.-K."/>
        </authorList>
    </citation>
    <scope>NUCLEOTIDE SEQUENCE [LARGE SCALE GENOMIC DNA]</scope>
    <source>
        <strain evidence="4">kam1</strain>
    </source>
</reference>
<gene>
    <name evidence="1" type="ORF">A946_06530</name>
    <name evidence="2" type="ORF">kam1_2151</name>
</gene>
<name>A0A0C1RKE7_9BACT</name>
<evidence type="ECO:0000313" key="4">
    <source>
        <dbReference type="Proteomes" id="UP000315925"/>
    </source>
</evidence>
<dbReference type="OrthoDB" id="9930433at2"/>
<reference evidence="1 3" key="1">
    <citation type="submission" date="2014-08" db="EMBL/GenBank/DDBJ databases">
        <title>Methylacidiphilum kamchatkense strain Kam1 draft genome sequence.</title>
        <authorList>
            <person name="Birkeland N.-K."/>
            <person name="Erikstad H.A."/>
        </authorList>
    </citation>
    <scope>NUCLEOTIDE SEQUENCE [LARGE SCALE GENOMIC DNA]</scope>
    <source>
        <strain evidence="1 3">Kam1</strain>
    </source>
</reference>
<dbReference type="EMBL" id="JQNX01000004">
    <property type="protein sequence ID" value="KIE58537.1"/>
    <property type="molecule type" value="Genomic_DNA"/>
</dbReference>
<dbReference type="Proteomes" id="UP000315925">
    <property type="component" value="Chromosome"/>
</dbReference>
<dbReference type="Proteomes" id="UP000031594">
    <property type="component" value="Unassembled WGS sequence"/>
</dbReference>
<protein>
    <submittedName>
        <fullName evidence="2">Uncharacterized protein</fullName>
    </submittedName>
</protein>
<proteinExistence type="predicted"/>
<dbReference type="STRING" id="1202785.A946_06530"/>
<sequence>MNLFVFESHRYQLILHGMDEMRLTNWKEGIKRVEKPIQDISQHLTLISTQFFLLLYRFVSVQYLKRKRITPIGGQYFVHDCGNCSILPRVPFQTEAERIFLIVANIFGRHTFSREIFNSQPHREQPFQSIGRIRKNKRLMQWETYFRPNKNKDLF</sequence>
<dbReference type="EMBL" id="CP037899">
    <property type="protein sequence ID" value="QDQ43359.1"/>
    <property type="molecule type" value="Genomic_DNA"/>
</dbReference>
<keyword evidence="3" id="KW-1185">Reference proteome</keyword>
<evidence type="ECO:0000313" key="3">
    <source>
        <dbReference type="Proteomes" id="UP000031594"/>
    </source>
</evidence>
<organism evidence="2 4">
    <name type="scientific">Methylacidiphilum kamchatkense Kam1</name>
    <dbReference type="NCBI Taxonomy" id="1202785"/>
    <lineage>
        <taxon>Bacteria</taxon>
        <taxon>Pseudomonadati</taxon>
        <taxon>Verrucomicrobiota</taxon>
        <taxon>Methylacidiphilae</taxon>
        <taxon>Methylacidiphilales</taxon>
        <taxon>Methylacidiphilaceae</taxon>
        <taxon>Methylacidiphilum (ex Ratnadevi et al. 2023)</taxon>
    </lineage>
</organism>
<reference evidence="2" key="2">
    <citation type="journal article" date="2019" name="BMC Genomics">
        <title>Complete genome sequence analysis of the thermoacidophilic verrucomicrobial methanotroph 'Candidatus Methylacidiphilum kamchatkense' strain Kam1 and comparison with its closest relatives.</title>
        <authorList>
            <person name="Kruse T."/>
            <person name="Ratnadevi C.M."/>
            <person name="Erikstad H.A."/>
            <person name="Birkeland N.K."/>
        </authorList>
    </citation>
    <scope>NUCLEOTIDE SEQUENCE</scope>
    <source>
        <strain evidence="2">Kam1</strain>
    </source>
</reference>
<accession>A0A0C1RKE7</accession>
<dbReference type="AlphaFoldDB" id="A0A0C1RKE7"/>
<evidence type="ECO:0000313" key="2">
    <source>
        <dbReference type="EMBL" id="QDQ43359.1"/>
    </source>
</evidence>
<dbReference type="RefSeq" id="WP_039721497.1">
    <property type="nucleotide sequence ID" value="NZ_CP037899.1"/>
</dbReference>
<dbReference type="KEGG" id="mkc:kam1_2151"/>
<evidence type="ECO:0000313" key="1">
    <source>
        <dbReference type="EMBL" id="KIE58537.1"/>
    </source>
</evidence>